<keyword evidence="2" id="KW-0238">DNA-binding</keyword>
<protein>
    <submittedName>
        <fullName evidence="5">Response regulator transcription factor</fullName>
    </submittedName>
</protein>
<dbReference type="Proteomes" id="UP001595764">
    <property type="component" value="Unassembled WGS sequence"/>
</dbReference>
<keyword evidence="6" id="KW-1185">Reference proteome</keyword>
<evidence type="ECO:0000256" key="2">
    <source>
        <dbReference type="ARBA" id="ARBA00023125"/>
    </source>
</evidence>
<keyword evidence="3" id="KW-0804">Transcription</keyword>
<evidence type="ECO:0000256" key="1">
    <source>
        <dbReference type="ARBA" id="ARBA00023015"/>
    </source>
</evidence>
<evidence type="ECO:0000313" key="6">
    <source>
        <dbReference type="Proteomes" id="UP001595764"/>
    </source>
</evidence>
<dbReference type="InterPro" id="IPR036388">
    <property type="entry name" value="WH-like_DNA-bd_sf"/>
</dbReference>
<sequence length="118" mass="12547">MTIREFIVSADPATVHRVAADLAKQGIGTRIIPTETLGTPQPPIIHQPPDLGLTPLRIAILQRIAEGCTDAEIAARHGVSEATTKRTVQLIYRKIGANGRAHAVLIACRAGLIRDGAT</sequence>
<evidence type="ECO:0000256" key="3">
    <source>
        <dbReference type="ARBA" id="ARBA00023163"/>
    </source>
</evidence>
<comment type="caution">
    <text evidence="5">The sequence shown here is derived from an EMBL/GenBank/DDBJ whole genome shotgun (WGS) entry which is preliminary data.</text>
</comment>
<dbReference type="PANTHER" id="PTHR44688">
    <property type="entry name" value="DNA-BINDING TRANSCRIPTIONAL ACTIVATOR DEVR_DOSR"/>
    <property type="match status" value="1"/>
</dbReference>
<keyword evidence="1" id="KW-0805">Transcription regulation</keyword>
<feature type="domain" description="HTH luxR-type" evidence="4">
    <location>
        <begin position="46"/>
        <end position="111"/>
    </location>
</feature>
<dbReference type="InterPro" id="IPR016032">
    <property type="entry name" value="Sig_transdc_resp-reg_C-effctor"/>
</dbReference>
<dbReference type="InterPro" id="IPR000792">
    <property type="entry name" value="Tscrpt_reg_LuxR_C"/>
</dbReference>
<dbReference type="EMBL" id="JBHRWI010000016">
    <property type="protein sequence ID" value="MFC3510951.1"/>
    <property type="molecule type" value="Genomic_DNA"/>
</dbReference>
<evidence type="ECO:0000259" key="4">
    <source>
        <dbReference type="PROSITE" id="PS50043"/>
    </source>
</evidence>
<name>A0ABV7QG52_9PSEU</name>
<dbReference type="SUPFAM" id="SSF46894">
    <property type="entry name" value="C-terminal effector domain of the bipartite response regulators"/>
    <property type="match status" value="1"/>
</dbReference>
<dbReference type="Pfam" id="PF00196">
    <property type="entry name" value="GerE"/>
    <property type="match status" value="1"/>
</dbReference>
<dbReference type="PROSITE" id="PS50043">
    <property type="entry name" value="HTH_LUXR_2"/>
    <property type="match status" value="1"/>
</dbReference>
<accession>A0ABV7QG52</accession>
<gene>
    <name evidence="5" type="ORF">ACFORO_12315</name>
</gene>
<reference evidence="6" key="1">
    <citation type="journal article" date="2019" name="Int. J. Syst. Evol. Microbiol.">
        <title>The Global Catalogue of Microorganisms (GCM) 10K type strain sequencing project: providing services to taxonomists for standard genome sequencing and annotation.</title>
        <authorList>
            <consortium name="The Broad Institute Genomics Platform"/>
            <consortium name="The Broad Institute Genome Sequencing Center for Infectious Disease"/>
            <person name="Wu L."/>
            <person name="Ma J."/>
        </authorList>
    </citation>
    <scope>NUCLEOTIDE SEQUENCE [LARGE SCALE GENOMIC DNA]</scope>
    <source>
        <strain evidence="6">CGMCC 4.7682</strain>
    </source>
</reference>
<evidence type="ECO:0000313" key="5">
    <source>
        <dbReference type="EMBL" id="MFC3510951.1"/>
    </source>
</evidence>
<dbReference type="PANTHER" id="PTHR44688:SF16">
    <property type="entry name" value="DNA-BINDING TRANSCRIPTIONAL ACTIVATOR DEVR_DOSR"/>
    <property type="match status" value="1"/>
</dbReference>
<organism evidence="5 6">
    <name type="scientific">Amycolatopsis halotolerans</name>
    <dbReference type="NCBI Taxonomy" id="330083"/>
    <lineage>
        <taxon>Bacteria</taxon>
        <taxon>Bacillati</taxon>
        <taxon>Actinomycetota</taxon>
        <taxon>Actinomycetes</taxon>
        <taxon>Pseudonocardiales</taxon>
        <taxon>Pseudonocardiaceae</taxon>
        <taxon>Amycolatopsis</taxon>
    </lineage>
</organism>
<dbReference type="Gene3D" id="1.10.10.10">
    <property type="entry name" value="Winged helix-like DNA-binding domain superfamily/Winged helix DNA-binding domain"/>
    <property type="match status" value="1"/>
</dbReference>
<proteinExistence type="predicted"/>
<dbReference type="SMART" id="SM00421">
    <property type="entry name" value="HTH_LUXR"/>
    <property type="match status" value="1"/>
</dbReference>
<dbReference type="RefSeq" id="WP_377870017.1">
    <property type="nucleotide sequence ID" value="NZ_JBHMAY010000017.1"/>
</dbReference>